<keyword evidence="2" id="KW-0378">Hydrolase</keyword>
<evidence type="ECO:0000256" key="3">
    <source>
        <dbReference type="ARBA" id="ARBA00022825"/>
    </source>
</evidence>
<name>A0A4R9K6T4_9LEPT</name>
<reference evidence="5" key="1">
    <citation type="journal article" date="2019" name="PLoS Negl. Trop. Dis.">
        <title>Revisiting the worldwide diversity of Leptospira species in the environment.</title>
        <authorList>
            <person name="Vincent A.T."/>
            <person name="Schiettekatte O."/>
            <person name="Bourhy P."/>
            <person name="Veyrier F.J."/>
            <person name="Picardeau M."/>
        </authorList>
    </citation>
    <scope>NUCLEOTIDE SEQUENCE [LARGE SCALE GENOMIC DNA]</scope>
    <source>
        <strain evidence="5">201702476</strain>
    </source>
</reference>
<keyword evidence="6" id="KW-1185">Reference proteome</keyword>
<evidence type="ECO:0000256" key="1">
    <source>
        <dbReference type="ARBA" id="ARBA00022670"/>
    </source>
</evidence>
<sequence>MNFNLRFFTYSLLFISVWSQISAKVLPISKDDNSIVQVKSTVQYPNFIQPWRYKNPETKRAYGIHVGEGLILTTTQTLNYATSIEVNKFGTLKNFTAKVVKMEHDLGLSLIKVEDKDFVIGLNHVSFPNEVFLPSQGLLLEYKEYRNLSEKKVRSVKLDMDTYSNGYVELPYVEIQSDEKLEGIGELIVEESSRIPQGLVISFKDSQNSGKMVPSFMIKQFLDCKSVDSCIPFKGFRFRPLLDKAARDFYGIKKEEQGVLVAEVYPSHAGSKNSLELEDVILEVSGYKIDPKGYFEHPKYGKLALSFLFHSNEDFIKKQNVKIPVKLIRNRKLLEFDLDLKSFNEDSIMIPFGNTRNKKPIYMIVGGAVFQELSEHYLMEFGAQWRARVSKYLLYLNDFHHIVQKSEEEKVIVLTQVLPLTGNQAYHSMHQNVLEKANGIKPKNLNDFRRILAASKEEFILLDFEDGSQIVLKSDEIQKLNSEALKTFKIPAAENF</sequence>
<dbReference type="GO" id="GO:0004252">
    <property type="term" value="F:serine-type endopeptidase activity"/>
    <property type="evidence" value="ECO:0007669"/>
    <property type="project" value="TreeGrafter"/>
</dbReference>
<evidence type="ECO:0000259" key="4">
    <source>
        <dbReference type="Pfam" id="PF17815"/>
    </source>
</evidence>
<dbReference type="GO" id="GO:0006508">
    <property type="term" value="P:proteolysis"/>
    <property type="evidence" value="ECO:0007669"/>
    <property type="project" value="UniProtKB-KW"/>
</dbReference>
<keyword evidence="1 5" id="KW-0645">Protease</keyword>
<evidence type="ECO:0000313" key="6">
    <source>
        <dbReference type="Proteomes" id="UP000297693"/>
    </source>
</evidence>
<dbReference type="EMBL" id="RQGD01000014">
    <property type="protein sequence ID" value="TGL61985.1"/>
    <property type="molecule type" value="Genomic_DNA"/>
</dbReference>
<gene>
    <name evidence="5" type="ORF">EHQ58_05125</name>
</gene>
<proteinExistence type="predicted"/>
<dbReference type="InterPro" id="IPR036034">
    <property type="entry name" value="PDZ_sf"/>
</dbReference>
<comment type="caution">
    <text evidence="5">The sequence shown here is derived from an EMBL/GenBank/DDBJ whole genome shotgun (WGS) entry which is preliminary data.</text>
</comment>
<dbReference type="RefSeq" id="WP_135622778.1">
    <property type="nucleotide sequence ID" value="NZ_RQGD01000014.1"/>
</dbReference>
<dbReference type="AlphaFoldDB" id="A0A4R9K6T4"/>
<feature type="domain" description="Protease Do-like PDZ" evidence="4">
    <location>
        <begin position="355"/>
        <end position="493"/>
    </location>
</feature>
<dbReference type="Gene3D" id="3.20.190.20">
    <property type="match status" value="1"/>
</dbReference>
<dbReference type="Gene3D" id="2.30.42.10">
    <property type="match status" value="1"/>
</dbReference>
<dbReference type="PANTHER" id="PTHR45980:SF9">
    <property type="entry name" value="PROTEASE DO-LIKE 10, MITOCHONDRIAL-RELATED"/>
    <property type="match status" value="1"/>
</dbReference>
<evidence type="ECO:0000313" key="5">
    <source>
        <dbReference type="EMBL" id="TGL61985.1"/>
    </source>
</evidence>
<dbReference type="OrthoDB" id="338897at2"/>
<dbReference type="SUPFAM" id="SSF50156">
    <property type="entry name" value="PDZ domain-like"/>
    <property type="match status" value="1"/>
</dbReference>
<keyword evidence="3" id="KW-0720">Serine protease</keyword>
<accession>A0A4R9K6T4</accession>
<dbReference type="InterPro" id="IPR046449">
    <property type="entry name" value="DEGP_PDZ_sf"/>
</dbReference>
<protein>
    <submittedName>
        <fullName evidence="5">Serine protease</fullName>
    </submittedName>
</protein>
<dbReference type="Pfam" id="PF17815">
    <property type="entry name" value="PDZ_3"/>
    <property type="match status" value="1"/>
</dbReference>
<dbReference type="Proteomes" id="UP000297693">
    <property type="component" value="Unassembled WGS sequence"/>
</dbReference>
<dbReference type="PANTHER" id="PTHR45980">
    <property type="match status" value="1"/>
</dbReference>
<organism evidence="5 6">
    <name type="scientific">Leptospira ognonensis</name>
    <dbReference type="NCBI Taxonomy" id="2484945"/>
    <lineage>
        <taxon>Bacteria</taxon>
        <taxon>Pseudomonadati</taxon>
        <taxon>Spirochaetota</taxon>
        <taxon>Spirochaetia</taxon>
        <taxon>Leptospirales</taxon>
        <taxon>Leptospiraceae</taxon>
        <taxon>Leptospira</taxon>
    </lineage>
</organism>
<dbReference type="InterPro" id="IPR041517">
    <property type="entry name" value="DEGP_PDZ"/>
</dbReference>
<evidence type="ECO:0000256" key="2">
    <source>
        <dbReference type="ARBA" id="ARBA00022801"/>
    </source>
</evidence>